<sequence>MTLYEYQMRKVPEYYHGMYLDGVTPEEILFAHRRSMMQSLANEQSINYNFAEIKIGSEVRVKK</sequence>
<protein>
    <submittedName>
        <fullName evidence="1">Uncharacterized protein</fullName>
    </submittedName>
</protein>
<evidence type="ECO:0000313" key="1">
    <source>
        <dbReference type="EMBL" id="MEQ2457431.1"/>
    </source>
</evidence>
<reference evidence="1 2" key="1">
    <citation type="submission" date="2024-03" db="EMBL/GenBank/DDBJ databases">
        <title>Human intestinal bacterial collection.</title>
        <authorList>
            <person name="Pauvert C."/>
            <person name="Hitch T.C.A."/>
            <person name="Clavel T."/>
        </authorList>
    </citation>
    <scope>NUCLEOTIDE SEQUENCE [LARGE SCALE GENOMIC DNA]</scope>
    <source>
        <strain evidence="1 2">CLA-AP-H34</strain>
    </source>
</reference>
<comment type="caution">
    <text evidence="1">The sequence shown here is derived from an EMBL/GenBank/DDBJ whole genome shotgun (WGS) entry which is preliminary data.</text>
</comment>
<organism evidence="1 2">
    <name type="scientific">Flavonifractor hominis</name>
    <dbReference type="NCBI Taxonomy" id="3133178"/>
    <lineage>
        <taxon>Bacteria</taxon>
        <taxon>Bacillati</taxon>
        <taxon>Bacillota</taxon>
        <taxon>Clostridia</taxon>
        <taxon>Eubacteriales</taxon>
        <taxon>Oscillospiraceae</taxon>
        <taxon>Flavonifractor</taxon>
    </lineage>
</organism>
<evidence type="ECO:0000313" key="2">
    <source>
        <dbReference type="Proteomes" id="UP001440599"/>
    </source>
</evidence>
<proteinExistence type="predicted"/>
<dbReference type="Proteomes" id="UP001440599">
    <property type="component" value="Unassembled WGS sequence"/>
</dbReference>
<gene>
    <name evidence="1" type="ORF">WMO45_12965</name>
</gene>
<accession>A0ABV1EV00</accession>
<dbReference type="EMBL" id="JBBMFT010000013">
    <property type="protein sequence ID" value="MEQ2457431.1"/>
    <property type="molecule type" value="Genomic_DNA"/>
</dbReference>
<keyword evidence="2" id="KW-1185">Reference proteome</keyword>
<dbReference type="RefSeq" id="WP_349141288.1">
    <property type="nucleotide sequence ID" value="NZ_JBBMFT010000013.1"/>
</dbReference>
<name>A0ABV1EV00_9FIRM</name>